<dbReference type="EMBL" id="CAKKLH010000288">
    <property type="protein sequence ID" value="CAH0108819.1"/>
    <property type="molecule type" value="Genomic_DNA"/>
</dbReference>
<reference evidence="6" key="1">
    <citation type="submission" date="2021-11" db="EMBL/GenBank/DDBJ databases">
        <authorList>
            <person name="Schell T."/>
        </authorList>
    </citation>
    <scope>NUCLEOTIDE SEQUENCE</scope>
    <source>
        <strain evidence="6">M5</strain>
    </source>
</reference>
<dbReference type="GO" id="GO:0005930">
    <property type="term" value="C:axoneme"/>
    <property type="evidence" value="ECO:0007669"/>
    <property type="project" value="InterPro"/>
</dbReference>
<feature type="coiled-coil region" evidence="5">
    <location>
        <begin position="285"/>
        <end position="361"/>
    </location>
</feature>
<evidence type="ECO:0000256" key="5">
    <source>
        <dbReference type="SAM" id="Coils"/>
    </source>
</evidence>
<evidence type="ECO:0000256" key="3">
    <source>
        <dbReference type="ARBA" id="ARBA00023054"/>
    </source>
</evidence>
<dbReference type="AlphaFoldDB" id="A0A8J2RUN2"/>
<accession>A0A8J2RUN2</accession>
<comment type="function">
    <text evidence="4">Required for assembly of dynein regulatory complex (DRC) and inner dynein arm (IDA) complexes, which are responsible for ciliary beat regulation, thereby playing a central role in motility in cilia and flagella. Probably acts together with CCDC40 to form a molecular ruler that determines the 96 nanometer (nm) repeat length and arrangements of components in cilia and flagella. Not required for outer dynein arm complexes assembly.</text>
</comment>
<feature type="coiled-coil region" evidence="5">
    <location>
        <begin position="578"/>
        <end position="623"/>
    </location>
</feature>
<feature type="coiled-coil region" evidence="5">
    <location>
        <begin position="718"/>
        <end position="805"/>
    </location>
</feature>
<dbReference type="PANTHER" id="PTHR18962:SF0">
    <property type="entry name" value="COILED-COIL DOMAIN-CONTAINING PROTEIN 39"/>
    <property type="match status" value="1"/>
</dbReference>
<keyword evidence="3 5" id="KW-0175">Coiled coil</keyword>
<comment type="similarity">
    <text evidence="1">Belongs to the CCDC39 family.</text>
</comment>
<dbReference type="InterPro" id="IPR033290">
    <property type="entry name" value="CCDC39"/>
</dbReference>
<proteinExistence type="inferred from homology"/>
<evidence type="ECO:0000313" key="6">
    <source>
        <dbReference type="EMBL" id="CAH0108819.1"/>
    </source>
</evidence>
<evidence type="ECO:0000313" key="7">
    <source>
        <dbReference type="Proteomes" id="UP000789390"/>
    </source>
</evidence>
<dbReference type="PANTHER" id="PTHR18962">
    <property type="entry name" value="COILED-COIL DOMAIN-CONTAINING PROTEIN 39"/>
    <property type="match status" value="1"/>
</dbReference>
<dbReference type="GO" id="GO:0005576">
    <property type="term" value="C:extracellular region"/>
    <property type="evidence" value="ECO:0007669"/>
    <property type="project" value="GOC"/>
</dbReference>
<feature type="coiled-coil region" evidence="5">
    <location>
        <begin position="19"/>
        <end position="137"/>
    </location>
</feature>
<dbReference type="GO" id="GO:0036159">
    <property type="term" value="P:inner dynein arm assembly"/>
    <property type="evidence" value="ECO:0007669"/>
    <property type="project" value="InterPro"/>
</dbReference>
<dbReference type="GO" id="GO:0060287">
    <property type="term" value="P:epithelial cilium movement involved in determination of left/right asymmetry"/>
    <property type="evidence" value="ECO:0007669"/>
    <property type="project" value="TreeGrafter"/>
</dbReference>
<evidence type="ECO:0000256" key="1">
    <source>
        <dbReference type="ARBA" id="ARBA00005805"/>
    </source>
</evidence>
<name>A0A8J2RUN2_9CRUS</name>
<comment type="caution">
    <text evidence="6">The sequence shown here is derived from an EMBL/GenBank/DDBJ whole genome shotgun (WGS) entry which is preliminary data.</text>
</comment>
<gene>
    <name evidence="6" type="ORF">DGAL_LOCUS12224</name>
</gene>
<feature type="coiled-coil region" evidence="5">
    <location>
        <begin position="166"/>
        <end position="207"/>
    </location>
</feature>
<keyword evidence="7" id="KW-1185">Reference proteome</keyword>
<dbReference type="GO" id="GO:0060285">
    <property type="term" value="P:cilium-dependent cell motility"/>
    <property type="evidence" value="ECO:0007669"/>
    <property type="project" value="TreeGrafter"/>
</dbReference>
<evidence type="ECO:0000256" key="2">
    <source>
        <dbReference type="ARBA" id="ARBA00016725"/>
    </source>
</evidence>
<evidence type="ECO:0000256" key="4">
    <source>
        <dbReference type="ARBA" id="ARBA00045182"/>
    </source>
</evidence>
<feature type="coiled-coil region" evidence="5">
    <location>
        <begin position="425"/>
        <end position="486"/>
    </location>
</feature>
<protein>
    <recommendedName>
        <fullName evidence="2">Coiled-coil domain-containing protein 39</fullName>
    </recommendedName>
</protein>
<dbReference type="Proteomes" id="UP000789390">
    <property type="component" value="Unassembled WGS sequence"/>
</dbReference>
<organism evidence="6 7">
    <name type="scientific">Daphnia galeata</name>
    <dbReference type="NCBI Taxonomy" id="27404"/>
    <lineage>
        <taxon>Eukaryota</taxon>
        <taxon>Metazoa</taxon>
        <taxon>Ecdysozoa</taxon>
        <taxon>Arthropoda</taxon>
        <taxon>Crustacea</taxon>
        <taxon>Branchiopoda</taxon>
        <taxon>Diplostraca</taxon>
        <taxon>Cladocera</taxon>
        <taxon>Anomopoda</taxon>
        <taxon>Daphniidae</taxon>
        <taxon>Daphnia</taxon>
    </lineage>
</organism>
<sequence length="918" mass="107393">MELKEVNGAEFLPLANAKNRLLQQNVRDKRNKLAQLLMELDQNENVVKTAEQDLTTLEQSTQQTNVLAKNIRNQVRQEREAINLASTETGTVEQETKRINQKLQQMTKNVEFHKKKLEEQNLDLERLNRLYEEEEKFVAVMEKMVESQTEDHSILDKYSHQDNLTIKELEIKLARTKEDIDDVDRQFKTAKEDRENTAIQLNKMQEEFRSMIEDRDYSLQQWEATVLQSDNCRKQLDKSRIDYQVVKELANADQNRLDSINRCVKQFQDDITGLERAFHARELVANQMKIKIDDLEKVRNQQQSEYVAFEKLAKRLTTEIMASRKNSENLKHKSIEIQGKIAEAHDNYKHQEKELEDFRKTVGSATAQKESLSILSKAADERFARNRNHLNDIANEYTTVQTDINSIKSKFNSCLTNMRFNIHSIRNFENQITVLKQKLVQHEELVYKKSMEIVRVEMDLRKLRHNDGESEERKSQREQIEILKLELSSSNSHLVALKYEVSKTQSDAIGLQRSCDIEQQKKNVMHALSKQMESECQSRERESRDLRRDLEEIRMAESLIHLDIKRRESMIEMRSAVVQHLENQKKHIENAIQTRLEELENQMELLQLESRSLKERNQQMLATINQKATEVEHIKLRYDIVADTLVMENGQQETSEAYFIIKMAQEKEFLKESISDLQNIVYSLESDNSALNSTLQLVSTSNQQFRQTCIVGVLTDDDKALKNKMETEEKQLEKMVEDLKKEHYNQCHFLERLDGELRQLKEEAYRLKIQTEEKLCVGKELTNEIEQLQTKIDRAKDINLILQKSIRRTKKTKSKLCEEIDFEIRQIQEKCMNAQTAIFNMTENDPDAKTTLVKFLEETAINESREVKELVLPVIPNKTRLEITDFPHSPSSISSAPSSMSSSSMQLLSFIQIYPGAK</sequence>
<dbReference type="Pfam" id="PF24161">
    <property type="entry name" value="CCDC39"/>
    <property type="match status" value="1"/>
</dbReference>
<dbReference type="OrthoDB" id="420518at2759"/>